<feature type="domain" description="Integrase catalytic" evidence="3">
    <location>
        <begin position="622"/>
        <end position="794"/>
    </location>
</feature>
<reference evidence="5" key="2">
    <citation type="submission" date="2025-08" db="UniProtKB">
        <authorList>
            <consortium name="RefSeq"/>
        </authorList>
    </citation>
    <scope>IDENTIFICATION</scope>
</reference>
<dbReference type="KEGG" id="ghi:107939584"/>
<dbReference type="PANTHER" id="PTHR42648:SF26">
    <property type="entry name" value="INTEGRASE CATALYTIC DOMAIN-CONTAINING PROTEIN"/>
    <property type="match status" value="1"/>
</dbReference>
<evidence type="ECO:0000256" key="1">
    <source>
        <dbReference type="ARBA" id="ARBA00022670"/>
    </source>
</evidence>
<dbReference type="InterPro" id="IPR057670">
    <property type="entry name" value="SH3_retrovirus"/>
</dbReference>
<dbReference type="PANTHER" id="PTHR42648">
    <property type="entry name" value="TRANSPOSASE, PUTATIVE-RELATED"/>
    <property type="match status" value="1"/>
</dbReference>
<evidence type="ECO:0000256" key="2">
    <source>
        <dbReference type="SAM" id="MobiDB-lite"/>
    </source>
</evidence>
<evidence type="ECO:0000313" key="5">
    <source>
        <dbReference type="RefSeq" id="XP_016728410.2"/>
    </source>
</evidence>
<dbReference type="InterPro" id="IPR036397">
    <property type="entry name" value="RNaseH_sf"/>
</dbReference>
<feature type="region of interest" description="Disordered" evidence="2">
    <location>
        <begin position="920"/>
        <end position="959"/>
    </location>
</feature>
<dbReference type="RefSeq" id="XP_016728410.2">
    <property type="nucleotide sequence ID" value="XM_016872921.2"/>
</dbReference>
<dbReference type="Gene3D" id="3.30.420.10">
    <property type="entry name" value="Ribonuclease H-like superfamily/Ribonuclease H"/>
    <property type="match status" value="1"/>
</dbReference>
<keyword evidence="4" id="KW-1185">Reference proteome</keyword>
<dbReference type="InterPro" id="IPR012337">
    <property type="entry name" value="RNaseH-like_sf"/>
</dbReference>
<dbReference type="GO" id="GO:0003676">
    <property type="term" value="F:nucleic acid binding"/>
    <property type="evidence" value="ECO:0007669"/>
    <property type="project" value="InterPro"/>
</dbReference>
<reference evidence="4" key="1">
    <citation type="journal article" date="2020" name="Nat. Genet.">
        <title>Genomic diversifications of five Gossypium allopolyploid species and their impact on cotton improvement.</title>
        <authorList>
            <person name="Chen Z.J."/>
            <person name="Sreedasyam A."/>
            <person name="Ando A."/>
            <person name="Song Q."/>
            <person name="De Santiago L.M."/>
            <person name="Hulse-Kemp A.M."/>
            <person name="Ding M."/>
            <person name="Ye W."/>
            <person name="Kirkbride R.C."/>
            <person name="Jenkins J."/>
            <person name="Plott C."/>
            <person name="Lovell J."/>
            <person name="Lin Y.M."/>
            <person name="Vaughn R."/>
            <person name="Liu B."/>
            <person name="Simpson S."/>
            <person name="Scheffler B.E."/>
            <person name="Wen L."/>
            <person name="Saski C.A."/>
            <person name="Grover C.E."/>
            <person name="Hu G."/>
            <person name="Conover J.L."/>
            <person name="Carlson J.W."/>
            <person name="Shu S."/>
            <person name="Boston L.B."/>
            <person name="Williams M."/>
            <person name="Peterson D.G."/>
            <person name="McGee K."/>
            <person name="Jones D.C."/>
            <person name="Wendel J.F."/>
            <person name="Stelly D.M."/>
            <person name="Grimwood J."/>
            <person name="Schmutz J."/>
        </authorList>
    </citation>
    <scope>NUCLEOTIDE SEQUENCE [LARGE SCALE GENOMIC DNA]</scope>
    <source>
        <strain evidence="4">cv. TM-1</strain>
    </source>
</reference>
<dbReference type="Pfam" id="PF25597">
    <property type="entry name" value="SH3_retrovirus"/>
    <property type="match status" value="1"/>
</dbReference>
<dbReference type="SUPFAM" id="SSF53098">
    <property type="entry name" value="Ribonuclease H-like"/>
    <property type="match status" value="1"/>
</dbReference>
<proteinExistence type="predicted"/>
<dbReference type="GO" id="GO:0006508">
    <property type="term" value="P:proteolysis"/>
    <property type="evidence" value="ECO:0007669"/>
    <property type="project" value="UniProtKB-KW"/>
</dbReference>
<organism evidence="4 5">
    <name type="scientific">Gossypium hirsutum</name>
    <name type="common">Upland cotton</name>
    <name type="synonym">Gossypium mexicanum</name>
    <dbReference type="NCBI Taxonomy" id="3635"/>
    <lineage>
        <taxon>Eukaryota</taxon>
        <taxon>Viridiplantae</taxon>
        <taxon>Streptophyta</taxon>
        <taxon>Embryophyta</taxon>
        <taxon>Tracheophyta</taxon>
        <taxon>Spermatophyta</taxon>
        <taxon>Magnoliopsida</taxon>
        <taxon>eudicotyledons</taxon>
        <taxon>Gunneridae</taxon>
        <taxon>Pentapetalae</taxon>
        <taxon>rosids</taxon>
        <taxon>malvids</taxon>
        <taxon>Malvales</taxon>
        <taxon>Malvaceae</taxon>
        <taxon>Malvoideae</taxon>
        <taxon>Gossypium</taxon>
    </lineage>
</organism>
<accession>A0A1U8MNP1</accession>
<dbReference type="PROSITE" id="PS50994">
    <property type="entry name" value="INTEGRASE"/>
    <property type="match status" value="1"/>
</dbReference>
<dbReference type="GeneID" id="107939584"/>
<evidence type="ECO:0000313" key="4">
    <source>
        <dbReference type="Proteomes" id="UP000818029"/>
    </source>
</evidence>
<sequence>MRVVYLRFFHGIIRLDPGGCLRSVCMDSTVESPTGAAAHASFSKSRLIHSFSRHDTVKLDESNFVQWQFQIRLIVEGYDLQGLLDGSIPSPPKVRLLASWLLSTVNSSLLSYFISTKTACDIWSAASHLVAASSVEKVAQIWHDLHAVRKGGSTVKEYVSKIKTLCVLLEASGSEVSEAEKVEVLLGGLPPEFDSVFMLVSISSESLPFQKLVDVLMAFESRKTRVVHDVPMVAHVVETPADFDLRGVHGGRSSTGARGGRGFRTRVQCQICNRLGHVAQRCYYRFDRDYGASDAAAVAGGGAARARGYQSLPRPEGGQWVWQHPPVVRDYPQPNWVGLSTGPIGAFHAPRMSAPRAYAPRAYAHPSRPVVVPEAQFYTAAPRPNVTDHMLGQIDQQNGLTHGTQYVSQQSPGSPVANFVGVPTAPPKAPWRTKLRARVFDVDNSQNIGLPRIPDFCASNFSDSSQFDSSHVPTQGTSELLMGNGFPTKILSVGDTVISTNSKLLQLTNVLCVPSIRKNLLSVSQFAKDNSTQEILLRGQVRDGLYHFSVASPGSSTKVAQVHNIGFQASQLVPDDFTLWHNRLGHPSARIVTDVLNKCGIVSNNKNLSNICVACQKGKPHKLPFPSSSTEYVELFELVVSDLWGPASVACEGNLYYVSFVDMGSRFTWIYLIKRKSQAIDCFRQFQNLIATQFGKHIKKFQSDWGREFHAFASVLAEQGIIHRLSCPHTSEQNGVAERKHWHIVETGLTLLAQANLSMKHWGYAFSSAVHLINRLPTPVLQGQSPYQKLYGCVPQYSHLRVFGCCCFPYLRLFVGHKLDFRPQPCTFLGYRSQHKGYFCLTPDRRVIVSRHVVFDEHRFLSLSPLSDHGDYSRQSATYVPVVQVFPSRSLNSQTPPLHVASTPSPVSDSACAAVNSGVDSSSDTCVSPAEVTASPDTDVSGAFRDSESAPLLSSEHLI</sequence>
<dbReference type="Pfam" id="PF14223">
    <property type="entry name" value="Retrotran_gag_2"/>
    <property type="match status" value="1"/>
</dbReference>
<dbReference type="Pfam" id="PF00665">
    <property type="entry name" value="rve"/>
    <property type="match status" value="1"/>
</dbReference>
<keyword evidence="1" id="KW-0378">Hydrolase</keyword>
<dbReference type="InterPro" id="IPR001584">
    <property type="entry name" value="Integrase_cat-core"/>
</dbReference>
<dbReference type="GO" id="GO:0015074">
    <property type="term" value="P:DNA integration"/>
    <property type="evidence" value="ECO:0007669"/>
    <property type="project" value="InterPro"/>
</dbReference>
<dbReference type="Proteomes" id="UP000818029">
    <property type="component" value="Chromosome A02"/>
</dbReference>
<dbReference type="Pfam" id="PF13976">
    <property type="entry name" value="gag_pre-integrs"/>
    <property type="match status" value="1"/>
</dbReference>
<dbReference type="PaxDb" id="3635-A0A1U8MNP1"/>
<dbReference type="InterPro" id="IPR039537">
    <property type="entry name" value="Retrotran_Ty1/copia-like"/>
</dbReference>
<dbReference type="AlphaFoldDB" id="A0A1U8MNP1"/>
<dbReference type="InterPro" id="IPR054722">
    <property type="entry name" value="PolX-like_BBD"/>
</dbReference>
<dbReference type="GO" id="GO:0008233">
    <property type="term" value="F:peptidase activity"/>
    <property type="evidence" value="ECO:0007669"/>
    <property type="project" value="UniProtKB-KW"/>
</dbReference>
<evidence type="ECO:0000259" key="3">
    <source>
        <dbReference type="PROSITE" id="PS50994"/>
    </source>
</evidence>
<keyword evidence="1" id="KW-0645">Protease</keyword>
<gene>
    <name evidence="5" type="primary">LOC107939584</name>
</gene>
<protein>
    <recommendedName>
        <fullName evidence="3">Integrase catalytic domain-containing protein</fullName>
    </recommendedName>
</protein>
<dbReference type="Pfam" id="PF22936">
    <property type="entry name" value="Pol_BBD"/>
    <property type="match status" value="1"/>
</dbReference>
<name>A0A1U8MNP1_GOSHI</name>
<dbReference type="InterPro" id="IPR025724">
    <property type="entry name" value="GAG-pre-integrase_dom"/>
</dbReference>